<name>A0AA40DTQ5_9PEZI</name>
<dbReference type="Proteomes" id="UP001172102">
    <property type="component" value="Unassembled WGS sequence"/>
</dbReference>
<sequence length="65" mass="7188">MNFPFAFLGGACLAMAMKGVGHGWSRRWIDGAHYAHICLVKHQDRDDSFNLQHGMPGYGTLSVPL</sequence>
<evidence type="ECO:0000313" key="2">
    <source>
        <dbReference type="EMBL" id="KAK0715954.1"/>
    </source>
</evidence>
<accession>A0AA40DTQ5</accession>
<organism evidence="2 3">
    <name type="scientific">Lasiosphaeris hirsuta</name>
    <dbReference type="NCBI Taxonomy" id="260670"/>
    <lineage>
        <taxon>Eukaryota</taxon>
        <taxon>Fungi</taxon>
        <taxon>Dikarya</taxon>
        <taxon>Ascomycota</taxon>
        <taxon>Pezizomycotina</taxon>
        <taxon>Sordariomycetes</taxon>
        <taxon>Sordariomycetidae</taxon>
        <taxon>Sordariales</taxon>
        <taxon>Lasiosphaeriaceae</taxon>
        <taxon>Lasiosphaeris</taxon>
    </lineage>
</organism>
<keyword evidence="1" id="KW-0732">Signal</keyword>
<evidence type="ECO:0000256" key="1">
    <source>
        <dbReference type="SAM" id="SignalP"/>
    </source>
</evidence>
<feature type="chain" id="PRO_5041291851" evidence="1">
    <location>
        <begin position="17"/>
        <end position="65"/>
    </location>
</feature>
<proteinExistence type="predicted"/>
<feature type="signal peptide" evidence="1">
    <location>
        <begin position="1"/>
        <end position="16"/>
    </location>
</feature>
<comment type="caution">
    <text evidence="2">The sequence shown here is derived from an EMBL/GenBank/DDBJ whole genome shotgun (WGS) entry which is preliminary data.</text>
</comment>
<gene>
    <name evidence="2" type="ORF">B0H67DRAFT_582074</name>
</gene>
<dbReference type="AlphaFoldDB" id="A0AA40DTQ5"/>
<reference evidence="2" key="1">
    <citation type="submission" date="2023-06" db="EMBL/GenBank/DDBJ databases">
        <title>Genome-scale phylogeny and comparative genomics of the fungal order Sordariales.</title>
        <authorList>
            <consortium name="Lawrence Berkeley National Laboratory"/>
            <person name="Hensen N."/>
            <person name="Bonometti L."/>
            <person name="Westerberg I."/>
            <person name="Brannstrom I.O."/>
            <person name="Guillou S."/>
            <person name="Cros-Aarteil S."/>
            <person name="Calhoun S."/>
            <person name="Haridas S."/>
            <person name="Kuo A."/>
            <person name="Mondo S."/>
            <person name="Pangilinan J."/>
            <person name="Riley R."/>
            <person name="Labutti K."/>
            <person name="Andreopoulos B."/>
            <person name="Lipzen A."/>
            <person name="Chen C."/>
            <person name="Yanf M."/>
            <person name="Daum C."/>
            <person name="Ng V."/>
            <person name="Clum A."/>
            <person name="Steindorff A."/>
            <person name="Ohm R."/>
            <person name="Martin F."/>
            <person name="Silar P."/>
            <person name="Natvig D."/>
            <person name="Lalanne C."/>
            <person name="Gautier V."/>
            <person name="Ament-Velasquez S.L."/>
            <person name="Kruys A."/>
            <person name="Hutchinson M.I."/>
            <person name="Powell A.J."/>
            <person name="Barry K."/>
            <person name="Miller A.N."/>
            <person name="Grigoriev I.V."/>
            <person name="Debuchy R."/>
            <person name="Gladieux P."/>
            <person name="Thoren M.H."/>
            <person name="Johannesson H."/>
        </authorList>
    </citation>
    <scope>NUCLEOTIDE SEQUENCE</scope>
    <source>
        <strain evidence="2">SMH4607-1</strain>
    </source>
</reference>
<dbReference type="EMBL" id="JAUKUA010000004">
    <property type="protein sequence ID" value="KAK0715954.1"/>
    <property type="molecule type" value="Genomic_DNA"/>
</dbReference>
<protein>
    <submittedName>
        <fullName evidence="2">Uncharacterized protein</fullName>
    </submittedName>
</protein>
<evidence type="ECO:0000313" key="3">
    <source>
        <dbReference type="Proteomes" id="UP001172102"/>
    </source>
</evidence>
<keyword evidence="3" id="KW-1185">Reference proteome</keyword>